<gene>
    <name evidence="4" type="ORF">H9W90_08585</name>
</gene>
<dbReference type="Pfam" id="PF01522">
    <property type="entry name" value="Polysacc_deac_1"/>
    <property type="match status" value="1"/>
</dbReference>
<dbReference type="InterPro" id="IPR051398">
    <property type="entry name" value="Polysacch_Deacetylase"/>
</dbReference>
<dbReference type="PANTHER" id="PTHR34216:SF3">
    <property type="entry name" value="POLY-BETA-1,6-N-ACETYL-D-GLUCOSAMINE N-DEACETYLASE"/>
    <property type="match status" value="1"/>
</dbReference>
<dbReference type="RefSeq" id="WP_187481212.1">
    <property type="nucleotide sequence ID" value="NZ_CP060695.1"/>
</dbReference>
<accession>A0A7G9L6L9</accession>
<dbReference type="KEGG" id="ppec:H9W90_08585"/>
<comment type="subcellular location">
    <subcellularLocation>
        <location evidence="1">Secreted</location>
    </subcellularLocation>
</comment>
<proteinExistence type="predicted"/>
<evidence type="ECO:0000313" key="4">
    <source>
        <dbReference type="EMBL" id="QNM84268.1"/>
    </source>
</evidence>
<evidence type="ECO:0000256" key="1">
    <source>
        <dbReference type="ARBA" id="ARBA00004613"/>
    </source>
</evidence>
<dbReference type="InterPro" id="IPR002509">
    <property type="entry name" value="NODB_dom"/>
</dbReference>
<evidence type="ECO:0000313" key="5">
    <source>
        <dbReference type="Proteomes" id="UP000515808"/>
    </source>
</evidence>
<dbReference type="GO" id="GO:0016810">
    <property type="term" value="F:hydrolase activity, acting on carbon-nitrogen (but not peptide) bonds"/>
    <property type="evidence" value="ECO:0007669"/>
    <property type="project" value="InterPro"/>
</dbReference>
<keyword evidence="5" id="KW-1185">Reference proteome</keyword>
<protein>
    <submittedName>
        <fullName evidence="4">Polysaccharide deacetylase family protein</fullName>
    </submittedName>
</protein>
<dbReference type="PANTHER" id="PTHR34216">
    <property type="match status" value="1"/>
</dbReference>
<dbReference type="EMBL" id="CP060695">
    <property type="protein sequence ID" value="QNM84268.1"/>
    <property type="molecule type" value="Genomic_DNA"/>
</dbReference>
<dbReference type="InterPro" id="IPR011330">
    <property type="entry name" value="Glyco_hydro/deAcase_b/a-brl"/>
</dbReference>
<evidence type="ECO:0000259" key="3">
    <source>
        <dbReference type="Pfam" id="PF01522"/>
    </source>
</evidence>
<keyword evidence="2" id="KW-0732">Signal</keyword>
<dbReference type="SUPFAM" id="SSF88713">
    <property type="entry name" value="Glycoside hydrolase/deacetylase"/>
    <property type="match status" value="1"/>
</dbReference>
<dbReference type="AlphaFoldDB" id="A0A7G9L6L9"/>
<sequence length="326" mass="38580">MNFILENVLKRMISASNQRVVIPFYHKVSDAKQTFEKDLYIPRRIFDFKNDIAVLSKYYNAISMQEFIEISKLKEKPKKNYFHITFDDGLSNFHKIVAPILLEKKIPATVFVNSDFVDNKALFYRYKASLLYQVYEKSSKKEKTKFYDFFEGDKAIREKLYAINFNNKEVLDSLANEIKYSFDEYLQTEKPYLSSAQIEELMAMGFTIGAHSKSHPLYSDISFEAQINQTKECVDWLVKKFHLDYKVFSFPFTDLEVSKEFFATLLNEKVIEASFGTSGIKKDKFDTNFQRLFFEIGNENAENYLLKEYFKYFLKIPFQKNTMPRN</sequence>
<dbReference type="Gene3D" id="3.20.20.370">
    <property type="entry name" value="Glycoside hydrolase/deacetylase"/>
    <property type="match status" value="1"/>
</dbReference>
<dbReference type="Proteomes" id="UP000515808">
    <property type="component" value="Chromosome"/>
</dbReference>
<dbReference type="CDD" id="cd10918">
    <property type="entry name" value="CE4_NodB_like_5s_6s"/>
    <property type="match status" value="1"/>
</dbReference>
<dbReference type="GO" id="GO:0005975">
    <property type="term" value="P:carbohydrate metabolic process"/>
    <property type="evidence" value="ECO:0007669"/>
    <property type="project" value="InterPro"/>
</dbReference>
<feature type="domain" description="NodB homology" evidence="3">
    <location>
        <begin position="75"/>
        <end position="254"/>
    </location>
</feature>
<reference evidence="4 5" key="1">
    <citation type="submission" date="2020-08" db="EMBL/GenBank/DDBJ databases">
        <title>Polaribacter sp. L12M9 isolated from gut of the Korean scallop.</title>
        <authorList>
            <person name="Jeong Y.S."/>
        </authorList>
    </citation>
    <scope>NUCLEOTIDE SEQUENCE [LARGE SCALE GENOMIC DNA]</scope>
    <source>
        <strain evidence="4 5">L12M9</strain>
    </source>
</reference>
<dbReference type="GO" id="GO:0005576">
    <property type="term" value="C:extracellular region"/>
    <property type="evidence" value="ECO:0007669"/>
    <property type="project" value="UniProtKB-SubCell"/>
</dbReference>
<evidence type="ECO:0000256" key="2">
    <source>
        <dbReference type="ARBA" id="ARBA00022729"/>
    </source>
</evidence>
<organism evidence="4 5">
    <name type="scientific">Polaribacter pectinis</name>
    <dbReference type="NCBI Taxonomy" id="2738844"/>
    <lineage>
        <taxon>Bacteria</taxon>
        <taxon>Pseudomonadati</taxon>
        <taxon>Bacteroidota</taxon>
        <taxon>Flavobacteriia</taxon>
        <taxon>Flavobacteriales</taxon>
        <taxon>Flavobacteriaceae</taxon>
    </lineage>
</organism>
<name>A0A7G9L6L9_9FLAO</name>